<feature type="compositionally biased region" description="Low complexity" evidence="7">
    <location>
        <begin position="412"/>
        <end position="431"/>
    </location>
</feature>
<reference evidence="10" key="1">
    <citation type="journal article" date="2020" name="Stud. Mycol.">
        <title>101 Dothideomycetes genomes: a test case for predicting lifestyles and emergence of pathogens.</title>
        <authorList>
            <person name="Haridas S."/>
            <person name="Albert R."/>
            <person name="Binder M."/>
            <person name="Bloem J."/>
            <person name="Labutti K."/>
            <person name="Salamov A."/>
            <person name="Andreopoulos B."/>
            <person name="Baker S."/>
            <person name="Barry K."/>
            <person name="Bills G."/>
            <person name="Bluhm B."/>
            <person name="Cannon C."/>
            <person name="Castanera R."/>
            <person name="Culley D."/>
            <person name="Daum C."/>
            <person name="Ezra D."/>
            <person name="Gonzalez J."/>
            <person name="Henrissat B."/>
            <person name="Kuo A."/>
            <person name="Liang C."/>
            <person name="Lipzen A."/>
            <person name="Lutzoni F."/>
            <person name="Magnuson J."/>
            <person name="Mondo S."/>
            <person name="Nolan M."/>
            <person name="Ohm R."/>
            <person name="Pangilinan J."/>
            <person name="Park H.-J."/>
            <person name="Ramirez L."/>
            <person name="Alfaro M."/>
            <person name="Sun H."/>
            <person name="Tritt A."/>
            <person name="Yoshinaga Y."/>
            <person name="Zwiers L.-H."/>
            <person name="Turgeon B."/>
            <person name="Goodwin S."/>
            <person name="Spatafora J."/>
            <person name="Crous P."/>
            <person name="Grigoriev I."/>
        </authorList>
    </citation>
    <scope>NUCLEOTIDE SEQUENCE</scope>
    <source>
        <strain evidence="10">CBS 269.34</strain>
    </source>
</reference>
<dbReference type="SUPFAM" id="SSF47384">
    <property type="entry name" value="Homodimeric domain of signal transducing histidine kinase"/>
    <property type="match status" value="1"/>
</dbReference>
<dbReference type="SMART" id="SM00448">
    <property type="entry name" value="REC"/>
    <property type="match status" value="1"/>
</dbReference>
<keyword evidence="4" id="KW-0808">Transferase</keyword>
<dbReference type="GO" id="GO:0009927">
    <property type="term" value="F:histidine phosphotransfer kinase activity"/>
    <property type="evidence" value="ECO:0007669"/>
    <property type="project" value="TreeGrafter"/>
</dbReference>
<feature type="modified residue" description="4-aspartylphosphate" evidence="6">
    <location>
        <position position="1242"/>
    </location>
</feature>
<feature type="region of interest" description="Disordered" evidence="7">
    <location>
        <begin position="412"/>
        <end position="437"/>
    </location>
</feature>
<evidence type="ECO:0000256" key="5">
    <source>
        <dbReference type="ARBA" id="ARBA00022777"/>
    </source>
</evidence>
<evidence type="ECO:0000256" key="4">
    <source>
        <dbReference type="ARBA" id="ARBA00022679"/>
    </source>
</evidence>
<dbReference type="EC" id="2.7.13.3" evidence="2"/>
<keyword evidence="5" id="KW-0418">Kinase</keyword>
<keyword evidence="11" id="KW-1185">Reference proteome</keyword>
<dbReference type="Gene3D" id="3.30.450.40">
    <property type="match status" value="1"/>
</dbReference>
<dbReference type="SUPFAM" id="SSF52172">
    <property type="entry name" value="CheY-like"/>
    <property type="match status" value="1"/>
</dbReference>
<dbReference type="InterPro" id="IPR036890">
    <property type="entry name" value="HATPase_C_sf"/>
</dbReference>
<feature type="compositionally biased region" description="Polar residues" evidence="7">
    <location>
        <begin position="299"/>
        <end position="311"/>
    </location>
</feature>
<dbReference type="PANTHER" id="PTHR43047:SF72">
    <property type="entry name" value="OSMOSENSING HISTIDINE PROTEIN KINASE SLN1"/>
    <property type="match status" value="1"/>
</dbReference>
<feature type="region of interest" description="Disordered" evidence="7">
    <location>
        <begin position="295"/>
        <end position="363"/>
    </location>
</feature>
<dbReference type="SMART" id="SM00065">
    <property type="entry name" value="GAF"/>
    <property type="match status" value="1"/>
</dbReference>
<dbReference type="InterPro" id="IPR003018">
    <property type="entry name" value="GAF"/>
</dbReference>
<dbReference type="Pfam" id="PF02518">
    <property type="entry name" value="HATPase_c"/>
    <property type="match status" value="1"/>
</dbReference>
<protein>
    <recommendedName>
        <fullName evidence="2">histidine kinase</fullName>
        <ecNumber evidence="2">2.7.13.3</ecNumber>
    </recommendedName>
</protein>
<dbReference type="FunFam" id="1.10.287.130:FF:000023">
    <property type="entry name" value="Sensor histidine kinase/response regulator, putative"/>
    <property type="match status" value="1"/>
</dbReference>
<feature type="compositionally biased region" description="Polar residues" evidence="7">
    <location>
        <begin position="688"/>
        <end position="701"/>
    </location>
</feature>
<evidence type="ECO:0000256" key="3">
    <source>
        <dbReference type="ARBA" id="ARBA00022553"/>
    </source>
</evidence>
<dbReference type="InterPro" id="IPR036097">
    <property type="entry name" value="HisK_dim/P_sf"/>
</dbReference>
<evidence type="ECO:0000256" key="2">
    <source>
        <dbReference type="ARBA" id="ARBA00012438"/>
    </source>
</evidence>
<dbReference type="SMART" id="SM00387">
    <property type="entry name" value="HATPase_c"/>
    <property type="match status" value="1"/>
</dbReference>
<evidence type="ECO:0000259" key="9">
    <source>
        <dbReference type="PROSITE" id="PS50110"/>
    </source>
</evidence>
<dbReference type="SUPFAM" id="SSF55874">
    <property type="entry name" value="ATPase domain of HSP90 chaperone/DNA topoisomerase II/histidine kinase"/>
    <property type="match status" value="1"/>
</dbReference>
<dbReference type="EMBL" id="MU004194">
    <property type="protein sequence ID" value="KAF2491923.1"/>
    <property type="molecule type" value="Genomic_DNA"/>
</dbReference>
<feature type="region of interest" description="Disordered" evidence="7">
    <location>
        <begin position="732"/>
        <end position="766"/>
    </location>
</feature>
<feature type="domain" description="Response regulatory" evidence="9">
    <location>
        <begin position="1191"/>
        <end position="1312"/>
    </location>
</feature>
<feature type="compositionally biased region" description="Polar residues" evidence="7">
    <location>
        <begin position="513"/>
        <end position="522"/>
    </location>
</feature>
<feature type="region of interest" description="Disordered" evidence="7">
    <location>
        <begin position="682"/>
        <end position="703"/>
    </location>
</feature>
<accession>A0A6A6QJR7</accession>
<feature type="compositionally biased region" description="Polar residues" evidence="7">
    <location>
        <begin position="351"/>
        <end position="363"/>
    </location>
</feature>
<dbReference type="PANTHER" id="PTHR43047">
    <property type="entry name" value="TWO-COMPONENT HISTIDINE PROTEIN KINASE"/>
    <property type="match status" value="1"/>
</dbReference>
<evidence type="ECO:0000313" key="11">
    <source>
        <dbReference type="Proteomes" id="UP000799750"/>
    </source>
</evidence>
<dbReference type="InterPro" id="IPR004358">
    <property type="entry name" value="Sig_transdc_His_kin-like_C"/>
</dbReference>
<dbReference type="GO" id="GO:0000155">
    <property type="term" value="F:phosphorelay sensor kinase activity"/>
    <property type="evidence" value="ECO:0007669"/>
    <property type="project" value="InterPro"/>
</dbReference>
<evidence type="ECO:0000313" key="10">
    <source>
        <dbReference type="EMBL" id="KAF2491923.1"/>
    </source>
</evidence>
<organism evidence="10 11">
    <name type="scientific">Lophium mytilinum</name>
    <dbReference type="NCBI Taxonomy" id="390894"/>
    <lineage>
        <taxon>Eukaryota</taxon>
        <taxon>Fungi</taxon>
        <taxon>Dikarya</taxon>
        <taxon>Ascomycota</taxon>
        <taxon>Pezizomycotina</taxon>
        <taxon>Dothideomycetes</taxon>
        <taxon>Pleosporomycetidae</taxon>
        <taxon>Mytilinidiales</taxon>
        <taxon>Mytilinidiaceae</taxon>
        <taxon>Lophium</taxon>
    </lineage>
</organism>
<dbReference type="Pfam" id="PF00512">
    <property type="entry name" value="HisKA"/>
    <property type="match status" value="1"/>
</dbReference>
<dbReference type="PRINTS" id="PR00344">
    <property type="entry name" value="BCTRLSENSOR"/>
</dbReference>
<feature type="compositionally biased region" description="Low complexity" evidence="7">
    <location>
        <begin position="754"/>
        <end position="766"/>
    </location>
</feature>
<dbReference type="CDD" id="cd17546">
    <property type="entry name" value="REC_hyHK_CKI1_RcsC-like"/>
    <property type="match status" value="1"/>
</dbReference>
<dbReference type="FunFam" id="3.30.450.40:FF:000083">
    <property type="entry name" value="Sensor histidine kinase/response regulator, putative (AFU_orthologue AFUA_4G00660)"/>
    <property type="match status" value="1"/>
</dbReference>
<comment type="catalytic activity">
    <reaction evidence="1">
        <text>ATP + protein L-histidine = ADP + protein N-phospho-L-histidine.</text>
        <dbReference type="EC" id="2.7.13.3"/>
    </reaction>
</comment>
<dbReference type="InterPro" id="IPR003661">
    <property type="entry name" value="HisK_dim/P_dom"/>
</dbReference>
<dbReference type="Proteomes" id="UP000799750">
    <property type="component" value="Unassembled WGS sequence"/>
</dbReference>
<proteinExistence type="predicted"/>
<sequence>MPKQLSETAREREFYKYAERYVADAESESHLLSPRYSPPQTSGSFPWITGSVAASSHDTSLTAFAQLGALRLNAKRCIISLFNRTQQFVIAEATQTLSLQSDLVHDAGDALWLGTTVLPRESGICQLVVDMPSNAPCPDDPHSLGVIVVPDLAKDERFAELPFVVNKPFTRFYAGVPICSPRGAHIGSYCVMDDVPREGIGKEHAQFMKDMAITIMAHLELARSREEHRRGERLVRGLGSFVEGKSTLRNWRGGATVADRTYEPSRVDFGGEGQLNVQQQDLQKAQDEIVISLDRSSTHRGSVSTDVANHQSISTHSTSRSTSEPLLPDQAPSPYLTPASTPPRSPEPTLRGSSGHSTATGRQPSMDLQASMLSLNVKQTFSRAANIIRESMEIEGAIFLDASIGSFGGMVSDASSASDETSDSLPSSSGGESDKTVEEKMSGILGFSTSNKSSINGDFTSKNALPIPETFLKGLLRRHPKGKIYYFDEEGRISSSDSSGEDSSKRVGRRGFDSTNRSSDGSSAKRKKAHKRFSKFNEAETLIKTFPGARCIALIPLWDNHRERWFSGGIVWTNTPKRVFTAEGELSYLSAFSSIIMAEVARLDASMSDKAKTDLLGSISHELRSPLHGILGSVEMLEDSAVTAFQGNMVQTIETCGRTLLDTIDHLLDFTKINHFMEVSKRHRTHVSHNNTESAPRSKTGSDMMAMSARVQLDVITEEVVAAVSAGYDTQKRAKANANSSQQKKKPKMRHADSSASGAHDASYSSDRYGDAQINNELKEYNLGGVIVILDIDKDVDWAFSTQAGAWRRIVMNLFANSLKYTARGYIRVSLKARPLPSRRGVSRSKITLIVSDSGKGMSKDYLRGRLFQPFAQEDRLSPGTGLGLSIIRQIILSQGGKIDVQSVQDEGTQVTVTLPLAQAEPEINGSTQIDDTCLTDVYEQTKTLSACLIGVEIGAEANKARKPSVPFDAVNDGPQALKLSLQEMCKDWFGLRLETKHQTGHPSDLYLVVETPFNTEELTSGKLVAEIPRIDQDQSDQLQPIVIVLCRSAASAYALSSRSQHIDSKGRVVEYLSQPCGPRKLAKALHLCFERRTSDKKSVISSPTCTTLLGAPPLEDDVINQFGFPSVSSIATDATGYYDTDSPVSPGAVPVSLAVLHPHLLSPLDPSTSDGPIASIPQNLEDKADKVPGPFMIVDDNHINVKILAAFMKKSKYLYRVAEDGAIAFDLFKANPEACRIIFMDISMPVMDGLTSTRLIRAYERMNKLNPATIILLTGLASASVQQEANASGADLFLTKPVRLKDLGKILLEMGK</sequence>
<dbReference type="SMART" id="SM00388">
    <property type="entry name" value="HisKA"/>
    <property type="match status" value="1"/>
</dbReference>
<dbReference type="InterPro" id="IPR011006">
    <property type="entry name" value="CheY-like_superfamily"/>
</dbReference>
<dbReference type="Gene3D" id="3.30.565.10">
    <property type="entry name" value="Histidine kinase-like ATPase, C-terminal domain"/>
    <property type="match status" value="1"/>
</dbReference>
<evidence type="ECO:0000256" key="1">
    <source>
        <dbReference type="ARBA" id="ARBA00000085"/>
    </source>
</evidence>
<dbReference type="OrthoDB" id="303614at2759"/>
<dbReference type="InterPro" id="IPR005467">
    <property type="entry name" value="His_kinase_dom"/>
</dbReference>
<dbReference type="PROSITE" id="PS50110">
    <property type="entry name" value="RESPONSE_REGULATORY"/>
    <property type="match status" value="1"/>
</dbReference>
<dbReference type="SUPFAM" id="SSF55781">
    <property type="entry name" value="GAF domain-like"/>
    <property type="match status" value="1"/>
</dbReference>
<gene>
    <name evidence="10" type="ORF">BU16DRAFT_529329</name>
</gene>
<dbReference type="Gene3D" id="3.40.50.2300">
    <property type="match status" value="1"/>
</dbReference>
<dbReference type="InterPro" id="IPR003594">
    <property type="entry name" value="HATPase_dom"/>
</dbReference>
<dbReference type="GO" id="GO:0005886">
    <property type="term" value="C:plasma membrane"/>
    <property type="evidence" value="ECO:0007669"/>
    <property type="project" value="TreeGrafter"/>
</dbReference>
<dbReference type="Pfam" id="PF00072">
    <property type="entry name" value="Response_reg"/>
    <property type="match status" value="1"/>
</dbReference>
<keyword evidence="3 6" id="KW-0597">Phosphoprotein</keyword>
<feature type="compositionally biased region" description="Low complexity" evidence="7">
    <location>
        <begin position="312"/>
        <end position="323"/>
    </location>
</feature>
<dbReference type="Gene3D" id="1.10.287.130">
    <property type="match status" value="1"/>
</dbReference>
<evidence type="ECO:0000256" key="7">
    <source>
        <dbReference type="SAM" id="MobiDB-lite"/>
    </source>
</evidence>
<dbReference type="InterPro" id="IPR029016">
    <property type="entry name" value="GAF-like_dom_sf"/>
</dbReference>
<evidence type="ECO:0000259" key="8">
    <source>
        <dbReference type="PROSITE" id="PS50109"/>
    </source>
</evidence>
<name>A0A6A6QJR7_9PEZI</name>
<dbReference type="CDD" id="cd00082">
    <property type="entry name" value="HisKA"/>
    <property type="match status" value="1"/>
</dbReference>
<dbReference type="PROSITE" id="PS50109">
    <property type="entry name" value="HIS_KIN"/>
    <property type="match status" value="1"/>
</dbReference>
<dbReference type="InterPro" id="IPR001789">
    <property type="entry name" value="Sig_transdc_resp-reg_receiver"/>
</dbReference>
<evidence type="ECO:0000256" key="6">
    <source>
        <dbReference type="PROSITE-ProRule" id="PRU00169"/>
    </source>
</evidence>
<feature type="domain" description="Histidine kinase" evidence="8">
    <location>
        <begin position="618"/>
        <end position="919"/>
    </location>
</feature>
<feature type="region of interest" description="Disordered" evidence="7">
    <location>
        <begin position="492"/>
        <end position="531"/>
    </location>
</feature>